<dbReference type="Gene3D" id="3.80.10.10">
    <property type="entry name" value="Ribonuclease Inhibitor"/>
    <property type="match status" value="1"/>
</dbReference>
<dbReference type="GO" id="GO:0006913">
    <property type="term" value="P:nucleocytoplasmic transport"/>
    <property type="evidence" value="ECO:0007669"/>
    <property type="project" value="TreeGrafter"/>
</dbReference>
<keyword evidence="5" id="KW-1185">Reference proteome</keyword>
<name>A0A0D3IB51_EMIH1</name>
<accession>A0A0D3IB51</accession>
<dbReference type="GO" id="GO:0005829">
    <property type="term" value="C:cytosol"/>
    <property type="evidence" value="ECO:0007669"/>
    <property type="project" value="TreeGrafter"/>
</dbReference>
<evidence type="ECO:0000256" key="2">
    <source>
        <dbReference type="ARBA" id="ARBA00022614"/>
    </source>
</evidence>
<evidence type="ECO:0000313" key="5">
    <source>
        <dbReference type="Proteomes" id="UP000013827"/>
    </source>
</evidence>
<dbReference type="Proteomes" id="UP000013827">
    <property type="component" value="Unassembled WGS sequence"/>
</dbReference>
<dbReference type="SMART" id="SM00368">
    <property type="entry name" value="LRR_RI"/>
    <property type="match status" value="3"/>
</dbReference>
<dbReference type="InterPro" id="IPR027038">
    <property type="entry name" value="RanGap"/>
</dbReference>
<dbReference type="PaxDb" id="2903-EOD08486"/>
<dbReference type="GO" id="GO:0048471">
    <property type="term" value="C:perinuclear region of cytoplasm"/>
    <property type="evidence" value="ECO:0007669"/>
    <property type="project" value="TreeGrafter"/>
</dbReference>
<keyword evidence="2" id="KW-0433">Leucine-rich repeat</keyword>
<organism evidence="4 5">
    <name type="scientific">Emiliania huxleyi (strain CCMP1516)</name>
    <dbReference type="NCBI Taxonomy" id="280463"/>
    <lineage>
        <taxon>Eukaryota</taxon>
        <taxon>Haptista</taxon>
        <taxon>Haptophyta</taxon>
        <taxon>Prymnesiophyceae</taxon>
        <taxon>Isochrysidales</taxon>
        <taxon>Noelaerhabdaceae</taxon>
        <taxon>Emiliania</taxon>
    </lineage>
</organism>
<keyword evidence="1" id="KW-0343">GTPase activation</keyword>
<evidence type="ECO:0000256" key="3">
    <source>
        <dbReference type="ARBA" id="ARBA00022737"/>
    </source>
</evidence>
<dbReference type="GO" id="GO:0005634">
    <property type="term" value="C:nucleus"/>
    <property type="evidence" value="ECO:0007669"/>
    <property type="project" value="TreeGrafter"/>
</dbReference>
<dbReference type="SUPFAM" id="SSF52047">
    <property type="entry name" value="RNI-like"/>
    <property type="match status" value="1"/>
</dbReference>
<dbReference type="HOGENOM" id="CLU_1351092_0_0_1"/>
<dbReference type="GeneID" id="17254638"/>
<evidence type="ECO:0000313" key="4">
    <source>
        <dbReference type="EnsemblProtists" id="EOD08486"/>
    </source>
</evidence>
<dbReference type="RefSeq" id="XP_005760915.1">
    <property type="nucleotide sequence ID" value="XM_005760858.1"/>
</dbReference>
<reference evidence="4" key="2">
    <citation type="submission" date="2024-10" db="UniProtKB">
        <authorList>
            <consortium name="EnsemblProtists"/>
        </authorList>
    </citation>
    <scope>IDENTIFICATION</scope>
</reference>
<dbReference type="GO" id="GO:0005096">
    <property type="term" value="F:GTPase activator activity"/>
    <property type="evidence" value="ECO:0007669"/>
    <property type="project" value="UniProtKB-KW"/>
</dbReference>
<dbReference type="InterPro" id="IPR032675">
    <property type="entry name" value="LRR_dom_sf"/>
</dbReference>
<dbReference type="PANTHER" id="PTHR24113:SF12">
    <property type="entry name" value="RAN GTPASE-ACTIVATING PROTEIN 1"/>
    <property type="match status" value="1"/>
</dbReference>
<reference evidence="5" key="1">
    <citation type="journal article" date="2013" name="Nature">
        <title>Pan genome of the phytoplankton Emiliania underpins its global distribution.</title>
        <authorList>
            <person name="Read B.A."/>
            <person name="Kegel J."/>
            <person name="Klute M.J."/>
            <person name="Kuo A."/>
            <person name="Lefebvre S.C."/>
            <person name="Maumus F."/>
            <person name="Mayer C."/>
            <person name="Miller J."/>
            <person name="Monier A."/>
            <person name="Salamov A."/>
            <person name="Young J."/>
            <person name="Aguilar M."/>
            <person name="Claverie J.M."/>
            <person name="Frickenhaus S."/>
            <person name="Gonzalez K."/>
            <person name="Herman E.K."/>
            <person name="Lin Y.C."/>
            <person name="Napier J."/>
            <person name="Ogata H."/>
            <person name="Sarno A.F."/>
            <person name="Shmutz J."/>
            <person name="Schroeder D."/>
            <person name="de Vargas C."/>
            <person name="Verret F."/>
            <person name="von Dassow P."/>
            <person name="Valentin K."/>
            <person name="Van de Peer Y."/>
            <person name="Wheeler G."/>
            <person name="Dacks J.B."/>
            <person name="Delwiche C.F."/>
            <person name="Dyhrman S.T."/>
            <person name="Glockner G."/>
            <person name="John U."/>
            <person name="Richards T."/>
            <person name="Worden A.Z."/>
            <person name="Zhang X."/>
            <person name="Grigoriev I.V."/>
            <person name="Allen A.E."/>
            <person name="Bidle K."/>
            <person name="Borodovsky M."/>
            <person name="Bowler C."/>
            <person name="Brownlee C."/>
            <person name="Cock J.M."/>
            <person name="Elias M."/>
            <person name="Gladyshev V.N."/>
            <person name="Groth M."/>
            <person name="Guda C."/>
            <person name="Hadaegh A."/>
            <person name="Iglesias-Rodriguez M.D."/>
            <person name="Jenkins J."/>
            <person name="Jones B.M."/>
            <person name="Lawson T."/>
            <person name="Leese F."/>
            <person name="Lindquist E."/>
            <person name="Lobanov A."/>
            <person name="Lomsadze A."/>
            <person name="Malik S.B."/>
            <person name="Marsh M.E."/>
            <person name="Mackinder L."/>
            <person name="Mock T."/>
            <person name="Mueller-Roeber B."/>
            <person name="Pagarete A."/>
            <person name="Parker M."/>
            <person name="Probert I."/>
            <person name="Quesneville H."/>
            <person name="Raines C."/>
            <person name="Rensing S.A."/>
            <person name="Riano-Pachon D.M."/>
            <person name="Richier S."/>
            <person name="Rokitta S."/>
            <person name="Shiraiwa Y."/>
            <person name="Soanes D.M."/>
            <person name="van der Giezen M."/>
            <person name="Wahlund T.M."/>
            <person name="Williams B."/>
            <person name="Wilson W."/>
            <person name="Wolfe G."/>
            <person name="Wurch L.L."/>
        </authorList>
    </citation>
    <scope>NUCLEOTIDE SEQUENCE</scope>
</reference>
<dbReference type="EnsemblProtists" id="EOD08486">
    <property type="protein sequence ID" value="EOD08486"/>
    <property type="gene ID" value="EMIHUDRAFT_258234"/>
</dbReference>
<dbReference type="PANTHER" id="PTHR24113">
    <property type="entry name" value="RAN GTPASE-ACTIVATING PROTEIN 1"/>
    <property type="match status" value="1"/>
</dbReference>
<sequence length="203" mass="20612">MSAQALSHEDSSPAGLLAAYDAAHDELGSPPQSRVRAALEGAAQRGTPLTHLALRSAGVGSQGAQAVAEVLSRDTNLTQVSLEDNALGDDGAAAIARGLNGHPSVFRLNIGYNEITGRGLRGVAELVAAGGPLLCLDLSGNNFYQNVAVAMVAPAGLFSLAPAGMSPLAPLGRALASAECRLQLLLLDQAPTLKSLSSSRTLP</sequence>
<dbReference type="AlphaFoldDB" id="A0A0D3IB51"/>
<dbReference type="GO" id="GO:0031267">
    <property type="term" value="F:small GTPase binding"/>
    <property type="evidence" value="ECO:0007669"/>
    <property type="project" value="TreeGrafter"/>
</dbReference>
<evidence type="ECO:0000256" key="1">
    <source>
        <dbReference type="ARBA" id="ARBA00022468"/>
    </source>
</evidence>
<dbReference type="Pfam" id="PF13516">
    <property type="entry name" value="LRR_6"/>
    <property type="match status" value="3"/>
</dbReference>
<keyword evidence="3" id="KW-0677">Repeat</keyword>
<proteinExistence type="predicted"/>
<dbReference type="InterPro" id="IPR001611">
    <property type="entry name" value="Leu-rich_rpt"/>
</dbReference>
<protein>
    <submittedName>
        <fullName evidence="4">Uncharacterized protein</fullName>
    </submittedName>
</protein>
<dbReference type="KEGG" id="ehx:EMIHUDRAFT_258234"/>
<dbReference type="STRING" id="2903.R1DCE2"/>